<evidence type="ECO:0000256" key="8">
    <source>
        <dbReference type="ARBA" id="ARBA00061350"/>
    </source>
</evidence>
<dbReference type="AlphaFoldDB" id="A0A2K3NEX1"/>
<accession>A0A2K3NEX1</accession>
<reference evidence="11 12" key="1">
    <citation type="journal article" date="2014" name="Am. J. Bot.">
        <title>Genome assembly and annotation for red clover (Trifolium pratense; Fabaceae).</title>
        <authorList>
            <person name="Istvanek J."/>
            <person name="Jaros M."/>
            <person name="Krenek A."/>
            <person name="Repkova J."/>
        </authorList>
    </citation>
    <scope>NUCLEOTIDE SEQUENCE [LARGE SCALE GENOMIC DNA]</scope>
    <source>
        <strain evidence="12">cv. Tatra</strain>
        <tissue evidence="11">Young leaves</tissue>
    </source>
</reference>
<feature type="domain" description="HSF-type DNA-binding" evidence="10">
    <location>
        <begin position="105"/>
        <end position="129"/>
    </location>
</feature>
<evidence type="ECO:0000256" key="2">
    <source>
        <dbReference type="ARBA" id="ARBA00022553"/>
    </source>
</evidence>
<feature type="region of interest" description="Disordered" evidence="9">
    <location>
        <begin position="30"/>
        <end position="52"/>
    </location>
</feature>
<dbReference type="STRING" id="57577.A0A2K3NEX1"/>
<dbReference type="InterPro" id="IPR036390">
    <property type="entry name" value="WH_DNA-bd_sf"/>
</dbReference>
<dbReference type="GO" id="GO:0006357">
    <property type="term" value="P:regulation of transcription by RNA polymerase II"/>
    <property type="evidence" value="ECO:0007669"/>
    <property type="project" value="TreeGrafter"/>
</dbReference>
<organism evidence="11 12">
    <name type="scientific">Trifolium pratense</name>
    <name type="common">Red clover</name>
    <dbReference type="NCBI Taxonomy" id="57577"/>
    <lineage>
        <taxon>Eukaryota</taxon>
        <taxon>Viridiplantae</taxon>
        <taxon>Streptophyta</taxon>
        <taxon>Embryophyta</taxon>
        <taxon>Tracheophyta</taxon>
        <taxon>Spermatophyta</taxon>
        <taxon>Magnoliopsida</taxon>
        <taxon>eudicotyledons</taxon>
        <taxon>Gunneridae</taxon>
        <taxon>Pentapetalae</taxon>
        <taxon>rosids</taxon>
        <taxon>fabids</taxon>
        <taxon>Fabales</taxon>
        <taxon>Fabaceae</taxon>
        <taxon>Papilionoideae</taxon>
        <taxon>50 kb inversion clade</taxon>
        <taxon>NPAAA clade</taxon>
        <taxon>Hologalegina</taxon>
        <taxon>IRL clade</taxon>
        <taxon>Trifolieae</taxon>
        <taxon>Trifolium</taxon>
    </lineage>
</organism>
<dbReference type="PROSITE" id="PS00434">
    <property type="entry name" value="HSF_DOMAIN"/>
    <property type="match status" value="1"/>
</dbReference>
<evidence type="ECO:0000256" key="4">
    <source>
        <dbReference type="ARBA" id="ARBA00023016"/>
    </source>
</evidence>
<gene>
    <name evidence="11" type="ORF">L195_g024866</name>
</gene>
<name>A0A2K3NEX1_TRIPR</name>
<keyword evidence="4 11" id="KW-0346">Stress response</keyword>
<dbReference type="SMART" id="SM00415">
    <property type="entry name" value="HSF"/>
    <property type="match status" value="1"/>
</dbReference>
<dbReference type="GO" id="GO:0000978">
    <property type="term" value="F:RNA polymerase II cis-regulatory region sequence-specific DNA binding"/>
    <property type="evidence" value="ECO:0007669"/>
    <property type="project" value="TreeGrafter"/>
</dbReference>
<evidence type="ECO:0000256" key="6">
    <source>
        <dbReference type="ARBA" id="ARBA00023163"/>
    </source>
</evidence>
<comment type="similarity">
    <text evidence="8">Belongs to the HSF family. Class A subfamily.</text>
</comment>
<dbReference type="Pfam" id="PF00447">
    <property type="entry name" value="HSF_DNA-bind"/>
    <property type="match status" value="1"/>
</dbReference>
<feature type="compositionally biased region" description="Low complexity" evidence="9">
    <location>
        <begin position="38"/>
        <end position="48"/>
    </location>
</feature>
<dbReference type="SUPFAM" id="SSF46785">
    <property type="entry name" value="Winged helix' DNA-binding domain"/>
    <property type="match status" value="1"/>
</dbReference>
<protein>
    <submittedName>
        <fullName evidence="11">Heat shock factor protein hsf30-like</fullName>
    </submittedName>
</protein>
<dbReference type="ExpressionAtlas" id="A0A2K3NEX1">
    <property type="expression patterns" value="baseline"/>
</dbReference>
<proteinExistence type="inferred from homology"/>
<dbReference type="EMBL" id="ASHM01020269">
    <property type="protein sequence ID" value="PNY01566.1"/>
    <property type="molecule type" value="Genomic_DNA"/>
</dbReference>
<dbReference type="PANTHER" id="PTHR10015:SF338">
    <property type="entry name" value="HEAT STRESS TRANSCRIPTION FACTOR A-2"/>
    <property type="match status" value="1"/>
</dbReference>
<comment type="subcellular location">
    <subcellularLocation>
        <location evidence="1">Nucleus</location>
    </subcellularLocation>
</comment>
<dbReference type="Proteomes" id="UP000236291">
    <property type="component" value="Unassembled WGS sequence"/>
</dbReference>
<keyword evidence="5" id="KW-0238">DNA-binding</keyword>
<sequence length="399" mass="45061">RVIKPAVRENLRFFPVHAGPITCPIQRMNQTGHRPIPGSTGSTGQSGSNLTPKPMEGLHEIGPPPFLTKTFDVVEDPSTDSIVSWSGARNSFVVWDLHKFSTTILPRYFKHSNFSSFVRQLNTYGFRKVDPDRWEFANEGFLAGQRNLLKTIKRRRNVTQSQVMQQETGGGACIELGEYGLEGEIERLRRDRAVLMAEIVKLRQLQHNSRDQLSAMEARLLITEKKHQQMMTFLAKALSNQSFIQQLANNRELKGVEMKRKRRLTASSSLENLQNDSATMMTVPIESVIDYSSQEQQEGLTTIESEMETLLNAYDNESSSEIKDYSTLTSVPSAKVESNLGDTVWEDLLNQELVGGNPEDEVVIGDLSRIDVPVEDLVEKNDDWTLDLQNLVDQMGFEP</sequence>
<dbReference type="FunFam" id="1.10.10.10:FF:000057">
    <property type="entry name" value="Heat shock transcription factor 1"/>
    <property type="match status" value="1"/>
</dbReference>
<dbReference type="InterPro" id="IPR036388">
    <property type="entry name" value="WH-like_DNA-bd_sf"/>
</dbReference>
<keyword evidence="3" id="KW-0805">Transcription regulation</keyword>
<reference evidence="11 12" key="2">
    <citation type="journal article" date="2017" name="Front. Plant Sci.">
        <title>Gene Classification and Mining of Molecular Markers Useful in Red Clover (Trifolium pratense) Breeding.</title>
        <authorList>
            <person name="Istvanek J."/>
            <person name="Dluhosova J."/>
            <person name="Dluhos P."/>
            <person name="Patkova L."/>
            <person name="Nedelnik J."/>
            <person name="Repkova J."/>
        </authorList>
    </citation>
    <scope>NUCLEOTIDE SEQUENCE [LARGE SCALE GENOMIC DNA]</scope>
    <source>
        <strain evidence="12">cv. Tatra</strain>
        <tissue evidence="11">Young leaves</tissue>
    </source>
</reference>
<keyword evidence="7" id="KW-0539">Nucleus</keyword>
<evidence type="ECO:0000313" key="11">
    <source>
        <dbReference type="EMBL" id="PNY01566.1"/>
    </source>
</evidence>
<dbReference type="Gene3D" id="1.10.10.10">
    <property type="entry name" value="Winged helix-like DNA-binding domain superfamily/Winged helix DNA-binding domain"/>
    <property type="match status" value="1"/>
</dbReference>
<feature type="non-terminal residue" evidence="11">
    <location>
        <position position="1"/>
    </location>
</feature>
<comment type="caution">
    <text evidence="11">The sequence shown here is derived from an EMBL/GenBank/DDBJ whole genome shotgun (WGS) entry which is preliminary data.</text>
</comment>
<keyword evidence="2" id="KW-0597">Phosphoprotein</keyword>
<evidence type="ECO:0000256" key="3">
    <source>
        <dbReference type="ARBA" id="ARBA00023015"/>
    </source>
</evidence>
<evidence type="ECO:0000256" key="5">
    <source>
        <dbReference type="ARBA" id="ARBA00023125"/>
    </source>
</evidence>
<dbReference type="PANTHER" id="PTHR10015">
    <property type="entry name" value="HEAT SHOCK TRANSCRIPTION FACTOR"/>
    <property type="match status" value="1"/>
</dbReference>
<keyword evidence="6" id="KW-0804">Transcription</keyword>
<dbReference type="GO" id="GO:0003700">
    <property type="term" value="F:DNA-binding transcription factor activity"/>
    <property type="evidence" value="ECO:0007669"/>
    <property type="project" value="InterPro"/>
</dbReference>
<evidence type="ECO:0000313" key="12">
    <source>
        <dbReference type="Proteomes" id="UP000236291"/>
    </source>
</evidence>
<evidence type="ECO:0000259" key="10">
    <source>
        <dbReference type="PROSITE" id="PS00434"/>
    </source>
</evidence>
<dbReference type="InterPro" id="IPR000232">
    <property type="entry name" value="HSF_DNA-bd"/>
</dbReference>
<evidence type="ECO:0000256" key="1">
    <source>
        <dbReference type="ARBA" id="ARBA00004123"/>
    </source>
</evidence>
<dbReference type="PRINTS" id="PR00056">
    <property type="entry name" value="HSFDOMAIN"/>
</dbReference>
<evidence type="ECO:0000256" key="9">
    <source>
        <dbReference type="SAM" id="MobiDB-lite"/>
    </source>
</evidence>
<dbReference type="GO" id="GO:0005634">
    <property type="term" value="C:nucleus"/>
    <property type="evidence" value="ECO:0007669"/>
    <property type="project" value="UniProtKB-SubCell"/>
</dbReference>
<evidence type="ECO:0000256" key="7">
    <source>
        <dbReference type="ARBA" id="ARBA00023242"/>
    </source>
</evidence>
<dbReference type="GO" id="GO:0034605">
    <property type="term" value="P:cellular response to heat"/>
    <property type="evidence" value="ECO:0007669"/>
    <property type="project" value="TreeGrafter"/>
</dbReference>